<accession>A0ABS3M0W1</accession>
<keyword evidence="2" id="KW-1185">Reference proteome</keyword>
<gene>
    <name evidence="1" type="ORF">J2D73_18585</name>
</gene>
<evidence type="ECO:0000313" key="2">
    <source>
        <dbReference type="Proteomes" id="UP000664771"/>
    </source>
</evidence>
<comment type="caution">
    <text evidence="1">The sequence shown here is derived from an EMBL/GenBank/DDBJ whole genome shotgun (WGS) entry which is preliminary data.</text>
</comment>
<dbReference type="RefSeq" id="WP_207883778.1">
    <property type="nucleotide sequence ID" value="NZ_JAFVMF010000030.1"/>
</dbReference>
<reference evidence="1 2" key="1">
    <citation type="submission" date="2021-03" db="EMBL/GenBank/DDBJ databases">
        <title>The complete genome sequence of Acetobacter sacchari TBRC 11175.</title>
        <authorList>
            <person name="Charoenyingcharoen P."/>
            <person name="Yukphan P."/>
        </authorList>
    </citation>
    <scope>NUCLEOTIDE SEQUENCE [LARGE SCALE GENOMIC DNA]</scope>
    <source>
        <strain evidence="1 2">TBRC 11175</strain>
    </source>
</reference>
<dbReference type="EMBL" id="JAFVMF010000030">
    <property type="protein sequence ID" value="MBO1361793.1"/>
    <property type="molecule type" value="Genomic_DNA"/>
</dbReference>
<dbReference type="Proteomes" id="UP000664771">
    <property type="component" value="Unassembled WGS sequence"/>
</dbReference>
<sequence>MCYDCYIVRADAKPKAVINCGQLAAEFSMGVTDLPLNCDEARDPLEECECFCWVDFPALASRFGMKCEEPSFAGRGLNNDAWVLTETAP</sequence>
<organism evidence="1 2">
    <name type="scientific">Acetobacter sacchari</name>
    <dbReference type="NCBI Taxonomy" id="2661687"/>
    <lineage>
        <taxon>Bacteria</taxon>
        <taxon>Pseudomonadati</taxon>
        <taxon>Pseudomonadota</taxon>
        <taxon>Alphaproteobacteria</taxon>
        <taxon>Acetobacterales</taxon>
        <taxon>Acetobacteraceae</taxon>
        <taxon>Acetobacter</taxon>
    </lineage>
</organism>
<evidence type="ECO:0000313" key="1">
    <source>
        <dbReference type="EMBL" id="MBO1361793.1"/>
    </source>
</evidence>
<protein>
    <submittedName>
        <fullName evidence="1">Uncharacterized protein</fullName>
    </submittedName>
</protein>
<proteinExistence type="predicted"/>
<name>A0ABS3M0W1_9PROT</name>